<feature type="compositionally biased region" description="Polar residues" evidence="1">
    <location>
        <begin position="14"/>
        <end position="25"/>
    </location>
</feature>
<sequence>MQRKHEMETKSEDLGSNFNRSSMPKTTYRKDHAVGEGVVTHEAGIGTAKHNNLTTTWHEAGGEHGPEGAAAGCCARLLRLWADAATATRRVAMADQRRRRRRQP</sequence>
<feature type="compositionally biased region" description="Basic and acidic residues" evidence="1">
    <location>
        <begin position="1"/>
        <end position="13"/>
    </location>
</feature>
<dbReference type="Proteomes" id="UP001341840">
    <property type="component" value="Unassembled WGS sequence"/>
</dbReference>
<protein>
    <submittedName>
        <fullName evidence="2">Uncharacterized protein</fullName>
    </submittedName>
</protein>
<evidence type="ECO:0000313" key="2">
    <source>
        <dbReference type="EMBL" id="MED6152907.1"/>
    </source>
</evidence>
<proteinExistence type="predicted"/>
<gene>
    <name evidence="2" type="ORF">PIB30_096421</name>
</gene>
<evidence type="ECO:0000313" key="3">
    <source>
        <dbReference type="Proteomes" id="UP001341840"/>
    </source>
</evidence>
<feature type="non-terminal residue" evidence="2">
    <location>
        <position position="104"/>
    </location>
</feature>
<reference evidence="2 3" key="1">
    <citation type="journal article" date="2023" name="Plants (Basel)">
        <title>Bridging the Gap: Combining Genomics and Transcriptomics Approaches to Understand Stylosanthes scabra, an Orphan Legume from the Brazilian Caatinga.</title>
        <authorList>
            <person name="Ferreira-Neto J.R.C."/>
            <person name="da Silva M.D."/>
            <person name="Binneck E."/>
            <person name="de Melo N.F."/>
            <person name="da Silva R.H."/>
            <person name="de Melo A.L.T.M."/>
            <person name="Pandolfi V."/>
            <person name="Bustamante F.O."/>
            <person name="Brasileiro-Vidal A.C."/>
            <person name="Benko-Iseppon A.M."/>
        </authorList>
    </citation>
    <scope>NUCLEOTIDE SEQUENCE [LARGE SCALE GENOMIC DNA]</scope>
    <source>
        <tissue evidence="2">Leaves</tissue>
    </source>
</reference>
<evidence type="ECO:0000256" key="1">
    <source>
        <dbReference type="SAM" id="MobiDB-lite"/>
    </source>
</evidence>
<name>A0ABU6TWS2_9FABA</name>
<keyword evidence="3" id="KW-1185">Reference proteome</keyword>
<feature type="region of interest" description="Disordered" evidence="1">
    <location>
        <begin position="1"/>
        <end position="31"/>
    </location>
</feature>
<organism evidence="2 3">
    <name type="scientific">Stylosanthes scabra</name>
    <dbReference type="NCBI Taxonomy" id="79078"/>
    <lineage>
        <taxon>Eukaryota</taxon>
        <taxon>Viridiplantae</taxon>
        <taxon>Streptophyta</taxon>
        <taxon>Embryophyta</taxon>
        <taxon>Tracheophyta</taxon>
        <taxon>Spermatophyta</taxon>
        <taxon>Magnoliopsida</taxon>
        <taxon>eudicotyledons</taxon>
        <taxon>Gunneridae</taxon>
        <taxon>Pentapetalae</taxon>
        <taxon>rosids</taxon>
        <taxon>fabids</taxon>
        <taxon>Fabales</taxon>
        <taxon>Fabaceae</taxon>
        <taxon>Papilionoideae</taxon>
        <taxon>50 kb inversion clade</taxon>
        <taxon>dalbergioids sensu lato</taxon>
        <taxon>Dalbergieae</taxon>
        <taxon>Pterocarpus clade</taxon>
        <taxon>Stylosanthes</taxon>
    </lineage>
</organism>
<dbReference type="EMBL" id="JASCZI010092906">
    <property type="protein sequence ID" value="MED6152907.1"/>
    <property type="molecule type" value="Genomic_DNA"/>
</dbReference>
<comment type="caution">
    <text evidence="2">The sequence shown here is derived from an EMBL/GenBank/DDBJ whole genome shotgun (WGS) entry which is preliminary data.</text>
</comment>
<accession>A0ABU6TWS2</accession>